<evidence type="ECO:0000256" key="3">
    <source>
        <dbReference type="ARBA" id="ARBA00005215"/>
    </source>
</evidence>
<dbReference type="Gene3D" id="3.40.190.80">
    <property type="match status" value="1"/>
</dbReference>
<dbReference type="Gene3D" id="3.30.540.10">
    <property type="entry name" value="Fructose-1,6-Bisphosphatase, subunit A, domain 1"/>
    <property type="match status" value="1"/>
</dbReference>
<dbReference type="InterPro" id="IPR020548">
    <property type="entry name" value="Fructose_bisphosphatase_AS"/>
</dbReference>
<dbReference type="PANTHER" id="PTHR11556:SF35">
    <property type="entry name" value="SEDOHEPTULOSE-1,7-BISPHOSPHATASE, CHLOROPLASTIC"/>
    <property type="match status" value="1"/>
</dbReference>
<evidence type="ECO:0000256" key="2">
    <source>
        <dbReference type="ARBA" id="ARBA00001946"/>
    </source>
</evidence>
<evidence type="ECO:0000256" key="7">
    <source>
        <dbReference type="ARBA" id="ARBA00022723"/>
    </source>
</evidence>
<dbReference type="HAMAP" id="MF_01855">
    <property type="entry name" value="FBPase_class1"/>
    <property type="match status" value="1"/>
</dbReference>
<protein>
    <recommendedName>
        <fullName evidence="5">fructose-bisphosphatase</fullName>
        <ecNumber evidence="5">3.1.3.11</ecNumber>
    </recommendedName>
    <alternativeName>
        <fullName evidence="11">D-fructose-1,6-bisphosphate 1-phosphohydrolase</fullName>
    </alternativeName>
</protein>
<evidence type="ECO:0000313" key="15">
    <source>
        <dbReference type="Proteomes" id="UP001055712"/>
    </source>
</evidence>
<dbReference type="GO" id="GO:0005737">
    <property type="term" value="C:cytoplasm"/>
    <property type="evidence" value="ECO:0007669"/>
    <property type="project" value="TreeGrafter"/>
</dbReference>
<organism evidence="14 15">
    <name type="scientific">Chlorella vulgaris</name>
    <name type="common">Green alga</name>
    <dbReference type="NCBI Taxonomy" id="3077"/>
    <lineage>
        <taxon>Eukaryota</taxon>
        <taxon>Viridiplantae</taxon>
        <taxon>Chlorophyta</taxon>
        <taxon>core chlorophytes</taxon>
        <taxon>Trebouxiophyceae</taxon>
        <taxon>Chlorellales</taxon>
        <taxon>Chlorellaceae</taxon>
        <taxon>Chlorella clade</taxon>
        <taxon>Chlorella</taxon>
    </lineage>
</organism>
<dbReference type="GO" id="GO:0030388">
    <property type="term" value="P:fructose 1,6-bisphosphate metabolic process"/>
    <property type="evidence" value="ECO:0007669"/>
    <property type="project" value="TreeGrafter"/>
</dbReference>
<dbReference type="EC" id="3.1.3.11" evidence="5"/>
<reference evidence="14" key="2">
    <citation type="submission" date="2020-11" db="EMBL/GenBank/DDBJ databases">
        <authorList>
            <person name="Cecchin M."/>
            <person name="Marcolungo L."/>
            <person name="Rossato M."/>
            <person name="Girolomoni L."/>
            <person name="Cosentino E."/>
            <person name="Cuine S."/>
            <person name="Li-Beisson Y."/>
            <person name="Delledonne M."/>
            <person name="Ballottari M."/>
        </authorList>
    </citation>
    <scope>NUCLEOTIDE SEQUENCE</scope>
    <source>
        <strain evidence="14">211/11P</strain>
        <tissue evidence="14">Whole cell</tissue>
    </source>
</reference>
<keyword evidence="9" id="KW-0460">Magnesium</keyword>
<dbReference type="Pfam" id="PF00316">
    <property type="entry name" value="FBPase"/>
    <property type="match status" value="1"/>
</dbReference>
<gene>
    <name evidence="14" type="ORF">D9Q98_001164</name>
</gene>
<evidence type="ECO:0000256" key="1">
    <source>
        <dbReference type="ARBA" id="ARBA00001273"/>
    </source>
</evidence>
<evidence type="ECO:0000256" key="10">
    <source>
        <dbReference type="ARBA" id="ARBA00023277"/>
    </source>
</evidence>
<comment type="similarity">
    <text evidence="4">Belongs to the FBPase class 1 family.</text>
</comment>
<name>A0A9D4Z2C7_CHLVU</name>
<dbReference type="PROSITE" id="PS00124">
    <property type="entry name" value="FBPASE"/>
    <property type="match status" value="1"/>
</dbReference>
<evidence type="ECO:0000256" key="4">
    <source>
        <dbReference type="ARBA" id="ARBA00010941"/>
    </source>
</evidence>
<keyword evidence="15" id="KW-1185">Reference proteome</keyword>
<dbReference type="InterPro" id="IPR033391">
    <property type="entry name" value="FBPase_N"/>
</dbReference>
<feature type="domain" description="Fructose-1-6-bisphosphatase class 1 C-terminal" evidence="13">
    <location>
        <begin position="193"/>
        <end position="317"/>
    </location>
</feature>
<dbReference type="GO" id="GO:0042132">
    <property type="term" value="F:fructose 1,6-bisphosphate 1-phosphatase activity"/>
    <property type="evidence" value="ECO:0007669"/>
    <property type="project" value="UniProtKB-EC"/>
</dbReference>
<comment type="cofactor">
    <cofactor evidence="2">
        <name>Mg(2+)</name>
        <dbReference type="ChEBI" id="CHEBI:18420"/>
    </cofactor>
</comment>
<evidence type="ECO:0000256" key="6">
    <source>
        <dbReference type="ARBA" id="ARBA00022490"/>
    </source>
</evidence>
<keyword evidence="7" id="KW-0479">Metal-binding</keyword>
<dbReference type="PIRSF" id="PIRSF500210">
    <property type="entry name" value="FBPtase"/>
    <property type="match status" value="1"/>
</dbReference>
<dbReference type="GO" id="GO:0006002">
    <property type="term" value="P:fructose 6-phosphate metabolic process"/>
    <property type="evidence" value="ECO:0007669"/>
    <property type="project" value="TreeGrafter"/>
</dbReference>
<reference evidence="14" key="1">
    <citation type="journal article" date="2019" name="Plant J.">
        <title>Chlorella vulgaris genome assembly and annotation reveals the molecular basis for metabolic acclimation to high light conditions.</title>
        <authorList>
            <person name="Cecchin M."/>
            <person name="Marcolungo L."/>
            <person name="Rossato M."/>
            <person name="Girolomoni L."/>
            <person name="Cosentino E."/>
            <person name="Cuine S."/>
            <person name="Li-Beisson Y."/>
            <person name="Delledonne M."/>
            <person name="Ballottari M."/>
        </authorList>
    </citation>
    <scope>NUCLEOTIDE SEQUENCE</scope>
    <source>
        <strain evidence="14">211/11P</strain>
    </source>
</reference>
<dbReference type="GO" id="GO:0005986">
    <property type="term" value="P:sucrose biosynthetic process"/>
    <property type="evidence" value="ECO:0007669"/>
    <property type="project" value="TreeGrafter"/>
</dbReference>
<feature type="domain" description="Fructose-1-6-bisphosphatase class I N-terminal" evidence="12">
    <location>
        <begin position="17"/>
        <end position="155"/>
    </location>
</feature>
<dbReference type="GO" id="GO:0046872">
    <property type="term" value="F:metal ion binding"/>
    <property type="evidence" value="ECO:0007669"/>
    <property type="project" value="UniProtKB-KW"/>
</dbReference>
<dbReference type="Proteomes" id="UP001055712">
    <property type="component" value="Unassembled WGS sequence"/>
</dbReference>
<evidence type="ECO:0000259" key="12">
    <source>
        <dbReference type="Pfam" id="PF00316"/>
    </source>
</evidence>
<keyword evidence="6" id="KW-0963">Cytoplasm</keyword>
<dbReference type="InterPro" id="IPR000146">
    <property type="entry name" value="FBPase_class-1"/>
</dbReference>
<dbReference type="InterPro" id="IPR044015">
    <property type="entry name" value="FBPase_C_dom"/>
</dbReference>
<dbReference type="GO" id="GO:0006094">
    <property type="term" value="P:gluconeogenesis"/>
    <property type="evidence" value="ECO:0007669"/>
    <property type="project" value="TreeGrafter"/>
</dbReference>
<dbReference type="Pfam" id="PF18913">
    <property type="entry name" value="FBPase_C"/>
    <property type="match status" value="1"/>
</dbReference>
<keyword evidence="8" id="KW-0378">Hydrolase</keyword>
<dbReference type="GO" id="GO:0006000">
    <property type="term" value="P:fructose metabolic process"/>
    <property type="evidence" value="ECO:0007669"/>
    <property type="project" value="TreeGrafter"/>
</dbReference>
<comment type="pathway">
    <text evidence="3">Carbohydrate biosynthesis; Calvin cycle.</text>
</comment>
<sequence length="322" mass="33712">MSNTRSDQQGSLQDELAKLEPPLVNVLTAIAAAVAEVAHTLRTASCDETGTCNTLGDKQLEADMVADSSIFAALRGCGAVELASSEEKPTDHEMGGSGYSVAFDPLDGSSIIGANWAVGSIFGVWPGRGFVGRSAREQVAAGYAVYGPKTLLVLARPVAAGQAPSGAERRHVVQEFVLLPSGAWQLSRADVRIPQAKKCFASANLKATSDNNAYRQLVLHWMSERYTLRYSGGLVPDLHHILAKGGGVFCNPTSPTAPAKLRCLYECAPLALITEAAGGSSHNGQGSALDAVLSAHDQRSPLCLGSADEVAQCLPAMQLHSS</sequence>
<evidence type="ECO:0000256" key="9">
    <source>
        <dbReference type="ARBA" id="ARBA00022842"/>
    </source>
</evidence>
<dbReference type="SUPFAM" id="SSF56655">
    <property type="entry name" value="Carbohydrate phosphatase"/>
    <property type="match status" value="1"/>
</dbReference>
<dbReference type="PANTHER" id="PTHR11556">
    <property type="entry name" value="FRUCTOSE-1,6-BISPHOSPHATASE-RELATED"/>
    <property type="match status" value="1"/>
</dbReference>
<evidence type="ECO:0000256" key="8">
    <source>
        <dbReference type="ARBA" id="ARBA00022801"/>
    </source>
</evidence>
<comment type="caution">
    <text evidence="14">The sequence shown here is derived from an EMBL/GenBank/DDBJ whole genome shotgun (WGS) entry which is preliminary data.</text>
</comment>
<evidence type="ECO:0000256" key="11">
    <source>
        <dbReference type="ARBA" id="ARBA00032973"/>
    </source>
</evidence>
<dbReference type="CDD" id="cd00354">
    <property type="entry name" value="FBPase"/>
    <property type="match status" value="1"/>
</dbReference>
<dbReference type="AlphaFoldDB" id="A0A9D4Z2C7"/>
<proteinExistence type="inferred from homology"/>
<dbReference type="PIRSF" id="PIRSF000904">
    <property type="entry name" value="FBPtase_SBPase"/>
    <property type="match status" value="1"/>
</dbReference>
<dbReference type="PRINTS" id="PR01958">
    <property type="entry name" value="S17BPHPHTASE"/>
</dbReference>
<evidence type="ECO:0000313" key="14">
    <source>
        <dbReference type="EMBL" id="KAI3438745.1"/>
    </source>
</evidence>
<accession>A0A9D4Z2C7</accession>
<evidence type="ECO:0000256" key="5">
    <source>
        <dbReference type="ARBA" id="ARBA00013093"/>
    </source>
</evidence>
<keyword evidence="10" id="KW-0119">Carbohydrate metabolism</keyword>
<dbReference type="OrthoDB" id="10256725at2759"/>
<dbReference type="InterPro" id="IPR023079">
    <property type="entry name" value="SBPase"/>
</dbReference>
<dbReference type="EMBL" id="SIDB01000001">
    <property type="protein sequence ID" value="KAI3438745.1"/>
    <property type="molecule type" value="Genomic_DNA"/>
</dbReference>
<dbReference type="InterPro" id="IPR028343">
    <property type="entry name" value="FBPtase"/>
</dbReference>
<comment type="catalytic activity">
    <reaction evidence="1">
        <text>beta-D-fructose 1,6-bisphosphate + H2O = beta-D-fructose 6-phosphate + phosphate</text>
        <dbReference type="Rhea" id="RHEA:11064"/>
        <dbReference type="ChEBI" id="CHEBI:15377"/>
        <dbReference type="ChEBI" id="CHEBI:32966"/>
        <dbReference type="ChEBI" id="CHEBI:43474"/>
        <dbReference type="ChEBI" id="CHEBI:57634"/>
        <dbReference type="EC" id="3.1.3.11"/>
    </reaction>
</comment>
<evidence type="ECO:0000259" key="13">
    <source>
        <dbReference type="Pfam" id="PF18913"/>
    </source>
</evidence>